<proteinExistence type="inferred from homology"/>
<evidence type="ECO:0000256" key="1">
    <source>
        <dbReference type="ARBA" id="ARBA00006432"/>
    </source>
</evidence>
<dbReference type="RefSeq" id="WP_388014035.1">
    <property type="nucleotide sequence ID" value="NZ_JBHUDT010000001.1"/>
</dbReference>
<dbReference type="InterPro" id="IPR000873">
    <property type="entry name" value="AMP-dep_synth/lig_dom"/>
</dbReference>
<dbReference type="Proteomes" id="UP001597441">
    <property type="component" value="Unassembled WGS sequence"/>
</dbReference>
<comment type="similarity">
    <text evidence="1">Belongs to the ATP-dependent AMP-binding enzyme family.</text>
</comment>
<dbReference type="Gene3D" id="3.40.50.12780">
    <property type="entry name" value="N-terminal domain of ligase-like"/>
    <property type="match status" value="1"/>
</dbReference>
<feature type="domain" description="AMP-dependent synthetase/ligase" evidence="2">
    <location>
        <begin position="50"/>
        <end position="200"/>
    </location>
</feature>
<dbReference type="Pfam" id="PF00501">
    <property type="entry name" value="AMP-binding"/>
    <property type="match status" value="1"/>
</dbReference>
<reference evidence="4" key="1">
    <citation type="journal article" date="2019" name="Int. J. Syst. Evol. Microbiol.">
        <title>The Global Catalogue of Microorganisms (GCM) 10K type strain sequencing project: providing services to taxonomists for standard genome sequencing and annotation.</title>
        <authorList>
            <consortium name="The Broad Institute Genomics Platform"/>
            <consortium name="The Broad Institute Genome Sequencing Center for Infectious Disease"/>
            <person name="Wu L."/>
            <person name="Ma J."/>
        </authorList>
    </citation>
    <scope>NUCLEOTIDE SEQUENCE [LARGE SCALE GENOMIC DNA]</scope>
    <source>
        <strain evidence="4">KCTC 42903</strain>
    </source>
</reference>
<dbReference type="InterPro" id="IPR045851">
    <property type="entry name" value="AMP-bd_C_sf"/>
</dbReference>
<evidence type="ECO:0000313" key="3">
    <source>
        <dbReference type="EMBL" id="MFD2534114.1"/>
    </source>
</evidence>
<evidence type="ECO:0000313" key="4">
    <source>
        <dbReference type="Proteomes" id="UP001597441"/>
    </source>
</evidence>
<organism evidence="3 4">
    <name type="scientific">Gelatiniphilus marinus</name>
    <dbReference type="NCBI Taxonomy" id="1759464"/>
    <lineage>
        <taxon>Bacteria</taxon>
        <taxon>Pseudomonadati</taxon>
        <taxon>Bacteroidota</taxon>
        <taxon>Flavobacteriia</taxon>
        <taxon>Flavobacteriales</taxon>
        <taxon>Flavobacteriaceae</taxon>
        <taxon>Gelatiniphilus</taxon>
    </lineage>
</organism>
<comment type="caution">
    <text evidence="3">The sequence shown here is derived from an EMBL/GenBank/DDBJ whole genome shotgun (WGS) entry which is preliminary data.</text>
</comment>
<evidence type="ECO:0000259" key="2">
    <source>
        <dbReference type="Pfam" id="PF00501"/>
    </source>
</evidence>
<dbReference type="EMBL" id="JBHULK010000001">
    <property type="protein sequence ID" value="MFD2534114.1"/>
    <property type="molecule type" value="Genomic_DNA"/>
</dbReference>
<dbReference type="Gene3D" id="3.30.300.30">
    <property type="match status" value="1"/>
</dbReference>
<dbReference type="InterPro" id="IPR042099">
    <property type="entry name" value="ANL_N_sf"/>
</dbReference>
<keyword evidence="4" id="KW-1185">Reference proteome</keyword>
<dbReference type="PANTHER" id="PTHR43201:SF8">
    <property type="entry name" value="ACYL-COA SYNTHETASE FAMILY MEMBER 3"/>
    <property type="match status" value="1"/>
</dbReference>
<dbReference type="SUPFAM" id="SSF56801">
    <property type="entry name" value="Acetyl-CoA synthetase-like"/>
    <property type="match status" value="1"/>
</dbReference>
<name>A0ABW5JPE4_9FLAO</name>
<accession>A0ABW5JPE4</accession>
<sequence>MIPNYNKVHLKFKLNGVYYSYNDLNEVAYSFVKEGRPFEQSIGNFLLDWLDKNDYITVNTSGSTSKPKPIKISKQAMVDSAIATGDFLNLKPGNKALYCLPAHYIAGKMMLVRALVLGLELDLTQPTSQPIFDYEMHYDFAAMVPMQLEKIYRYCDNIKNIIVGGAPVSITLKKAVKDIKSNVYETYGMTETITHIALKKLNNYSSLQSDSKPELNTVKVSQSVKSYFKTLPNISISQDQRGCLVINAPRISKDTIITNDIVKLYSDTTFEWLGRHDNIINSGGVKLSPEKIEAKLQDKIEQRFFIASEKDERLGEHLILVIEGDSNKMDNTIFSNLDKYEKPKAIYHINQFVETASGKIQRSKTLNQLKIKN</sequence>
<protein>
    <submittedName>
        <fullName evidence="3">AMP-binding protein</fullName>
    </submittedName>
</protein>
<dbReference type="PANTHER" id="PTHR43201">
    <property type="entry name" value="ACYL-COA SYNTHETASE"/>
    <property type="match status" value="1"/>
</dbReference>
<gene>
    <name evidence="3" type="ORF">ACFSQS_03270</name>
</gene>